<dbReference type="AlphaFoldDB" id="A0A0F9KLA3"/>
<protein>
    <submittedName>
        <fullName evidence="1">Uncharacterized protein</fullName>
    </submittedName>
</protein>
<dbReference type="EMBL" id="LAZR01007815">
    <property type="protein sequence ID" value="KKM82738.1"/>
    <property type="molecule type" value="Genomic_DNA"/>
</dbReference>
<organism evidence="1">
    <name type="scientific">marine sediment metagenome</name>
    <dbReference type="NCBI Taxonomy" id="412755"/>
    <lineage>
        <taxon>unclassified sequences</taxon>
        <taxon>metagenomes</taxon>
        <taxon>ecological metagenomes</taxon>
    </lineage>
</organism>
<comment type="caution">
    <text evidence="1">The sequence shown here is derived from an EMBL/GenBank/DDBJ whole genome shotgun (WGS) entry which is preliminary data.</text>
</comment>
<reference evidence="1" key="1">
    <citation type="journal article" date="2015" name="Nature">
        <title>Complex archaea that bridge the gap between prokaryotes and eukaryotes.</title>
        <authorList>
            <person name="Spang A."/>
            <person name="Saw J.H."/>
            <person name="Jorgensen S.L."/>
            <person name="Zaremba-Niedzwiedzka K."/>
            <person name="Martijn J."/>
            <person name="Lind A.E."/>
            <person name="van Eijk R."/>
            <person name="Schleper C."/>
            <person name="Guy L."/>
            <person name="Ettema T.J."/>
        </authorList>
    </citation>
    <scope>NUCLEOTIDE SEQUENCE</scope>
</reference>
<name>A0A0F9KLA3_9ZZZZ</name>
<evidence type="ECO:0000313" key="1">
    <source>
        <dbReference type="EMBL" id="KKM82738.1"/>
    </source>
</evidence>
<accession>A0A0F9KLA3</accession>
<proteinExistence type="predicted"/>
<gene>
    <name evidence="1" type="ORF">LCGC14_1316510</name>
</gene>
<sequence length="97" mass="9963">MTALGDVGTNIEIVPGCGVKVIQVVLAATVDDGDTVTVDLSKFGCTNIHGIQGFSESTTGQVIVTEAPTTAVSSSTLTITVGGSADNRVRTYIVWAY</sequence>